<name>A0A1B0B5S5_9MUSC</name>
<sequence length="115" mass="13516">IHIYLQRLYSFHNIAYYVLIAHNLCFNAILNGLEVGMPTNIGKYNAFALYKITAQTVDRIICRYVRRESYRTDYIETDFALCLQFLLKFRLFLSIDVLADEVCLSSLLSSLREQY</sequence>
<keyword evidence="2" id="KW-1185">Reference proteome</keyword>
<dbReference type="EMBL" id="JXJN01008856">
    <property type="status" value="NOT_ANNOTATED_CDS"/>
    <property type="molecule type" value="Genomic_DNA"/>
</dbReference>
<dbReference type="VEuPathDB" id="VectorBase:GPPI019846"/>
<dbReference type="EnsemblMetazoa" id="GPPI019846-RA">
    <property type="protein sequence ID" value="GPPI019846-PA"/>
    <property type="gene ID" value="GPPI019846"/>
</dbReference>
<organism evidence="1 2">
    <name type="scientific">Glossina palpalis gambiensis</name>
    <dbReference type="NCBI Taxonomy" id="67801"/>
    <lineage>
        <taxon>Eukaryota</taxon>
        <taxon>Metazoa</taxon>
        <taxon>Ecdysozoa</taxon>
        <taxon>Arthropoda</taxon>
        <taxon>Hexapoda</taxon>
        <taxon>Insecta</taxon>
        <taxon>Pterygota</taxon>
        <taxon>Neoptera</taxon>
        <taxon>Endopterygota</taxon>
        <taxon>Diptera</taxon>
        <taxon>Brachycera</taxon>
        <taxon>Muscomorpha</taxon>
        <taxon>Hippoboscoidea</taxon>
        <taxon>Glossinidae</taxon>
        <taxon>Glossina</taxon>
    </lineage>
</organism>
<proteinExistence type="predicted"/>
<accession>A0A1B0B5S5</accession>
<reference evidence="2" key="1">
    <citation type="submission" date="2015-01" db="EMBL/GenBank/DDBJ databases">
        <authorList>
            <person name="Aksoy S."/>
            <person name="Warren W."/>
            <person name="Wilson R.K."/>
        </authorList>
    </citation>
    <scope>NUCLEOTIDE SEQUENCE [LARGE SCALE GENOMIC DNA]</scope>
    <source>
        <strain evidence="2">IAEA</strain>
    </source>
</reference>
<dbReference type="AlphaFoldDB" id="A0A1B0B5S5"/>
<evidence type="ECO:0000313" key="1">
    <source>
        <dbReference type="EnsemblMetazoa" id="GPPI019846-PA"/>
    </source>
</evidence>
<dbReference type="Proteomes" id="UP000092460">
    <property type="component" value="Unassembled WGS sequence"/>
</dbReference>
<protein>
    <submittedName>
        <fullName evidence="1">Uncharacterized protein</fullName>
    </submittedName>
</protein>
<evidence type="ECO:0000313" key="2">
    <source>
        <dbReference type="Proteomes" id="UP000092460"/>
    </source>
</evidence>
<reference evidence="1" key="2">
    <citation type="submission" date="2020-05" db="UniProtKB">
        <authorList>
            <consortium name="EnsemblMetazoa"/>
        </authorList>
    </citation>
    <scope>IDENTIFICATION</scope>
    <source>
        <strain evidence="1">IAEA</strain>
    </source>
</reference>